<comment type="subunit">
    <text evidence="3">Homodimer.</text>
</comment>
<dbReference type="Pfam" id="PF00107">
    <property type="entry name" value="ADH_zinc_N"/>
    <property type="match status" value="1"/>
</dbReference>
<sequence>MGSLSNIDQSNNETRGKVITCKAAVVWAPKEPLVIEEVNVDPPQKMEVRIKILYTSICHTDLGAWKGENESQRAFPRILGHEAAGIVESVGEGVLDIKEGDHVIPIFNGECGDCGYCKSEKTNLCAKFRVNPMKSVMVVDGKTRFSTRDGQPIYHFLNTSTFSEFTVLDSACVVKIDPKASLKKMSLLSCGISTGVGAAWNTANVQSGSTVAIFGLGALGLAVASGARARGASRIIGIDINKDKFIKGQTMGMTHFINPKDLKRPVHEEIRELTDGGVDYSFECAGNLDVLREAFLSTHDGWGMTIILGIHPTPRMMPLHPMEFFDGRRITGTVFGDFKGKTQLPQFAEECMGGVVNLDEFITHELPFSKINEAFQLLIEGKSLRCVLEL</sequence>
<evidence type="ECO:0000256" key="1">
    <source>
        <dbReference type="ARBA" id="ARBA00001947"/>
    </source>
</evidence>
<dbReference type="AlphaFoldDB" id="A0A835IRL0"/>
<dbReference type="PANTHER" id="PTHR43880:SF56">
    <property type="entry name" value="ALCOHOL DEHYDROGENASE-LIKE 4"/>
    <property type="match status" value="1"/>
</dbReference>
<dbReference type="FunFam" id="3.40.50.720:FF:000003">
    <property type="entry name" value="S-(hydroxymethyl)glutathione dehydrogenase"/>
    <property type="match status" value="1"/>
</dbReference>
<dbReference type="Gene3D" id="3.40.50.720">
    <property type="entry name" value="NAD(P)-binding Rossmann-like Domain"/>
    <property type="match status" value="1"/>
</dbReference>
<dbReference type="SUPFAM" id="SSF51735">
    <property type="entry name" value="NAD(P)-binding Rossmann-fold domains"/>
    <property type="match status" value="1"/>
</dbReference>
<keyword evidence="4 8" id="KW-0479">Metal-binding</keyword>
<dbReference type="InterPro" id="IPR013149">
    <property type="entry name" value="ADH-like_C"/>
</dbReference>
<evidence type="ECO:0000259" key="9">
    <source>
        <dbReference type="Pfam" id="PF00107"/>
    </source>
</evidence>
<dbReference type="InterPro" id="IPR011032">
    <property type="entry name" value="GroES-like_sf"/>
</dbReference>
<dbReference type="GO" id="GO:0051903">
    <property type="term" value="F:S-(hydroxymethyl)glutathione dehydrogenase [NAD(P)+] activity"/>
    <property type="evidence" value="ECO:0007669"/>
    <property type="project" value="TreeGrafter"/>
</dbReference>
<evidence type="ECO:0000256" key="7">
    <source>
        <dbReference type="ARBA" id="ARBA00023027"/>
    </source>
</evidence>
<feature type="domain" description="Alcohol dehydrogenase-like C-terminal" evidence="9">
    <location>
        <begin position="218"/>
        <end position="344"/>
    </location>
</feature>
<reference evidence="11 12" key="1">
    <citation type="submission" date="2020-10" db="EMBL/GenBank/DDBJ databases">
        <title>The Coptis chinensis genome and diversification of protoberbering-type alkaloids.</title>
        <authorList>
            <person name="Wang B."/>
            <person name="Shu S."/>
            <person name="Song C."/>
            <person name="Liu Y."/>
        </authorList>
    </citation>
    <scope>NUCLEOTIDE SEQUENCE [LARGE SCALE GENOMIC DNA]</scope>
    <source>
        <strain evidence="11">HL-2020</strain>
        <tissue evidence="11">Leaf</tissue>
    </source>
</reference>
<proteinExistence type="inferred from homology"/>
<dbReference type="EMBL" id="JADFTS010000002">
    <property type="protein sequence ID" value="KAF9622816.1"/>
    <property type="molecule type" value="Genomic_DNA"/>
</dbReference>
<evidence type="ECO:0000256" key="6">
    <source>
        <dbReference type="ARBA" id="ARBA00023002"/>
    </source>
</evidence>
<evidence type="ECO:0000256" key="2">
    <source>
        <dbReference type="ARBA" id="ARBA00010902"/>
    </source>
</evidence>
<organism evidence="11 12">
    <name type="scientific">Coptis chinensis</name>
    <dbReference type="NCBI Taxonomy" id="261450"/>
    <lineage>
        <taxon>Eukaryota</taxon>
        <taxon>Viridiplantae</taxon>
        <taxon>Streptophyta</taxon>
        <taxon>Embryophyta</taxon>
        <taxon>Tracheophyta</taxon>
        <taxon>Spermatophyta</taxon>
        <taxon>Magnoliopsida</taxon>
        <taxon>Ranunculales</taxon>
        <taxon>Ranunculaceae</taxon>
        <taxon>Coptidoideae</taxon>
        <taxon>Coptis</taxon>
    </lineage>
</organism>
<dbReference type="OrthoDB" id="417550at2759"/>
<dbReference type="Pfam" id="PF08240">
    <property type="entry name" value="ADH_N"/>
    <property type="match status" value="1"/>
</dbReference>
<keyword evidence="5 8" id="KW-0862">Zinc</keyword>
<keyword evidence="6" id="KW-0560">Oxidoreductase</keyword>
<dbReference type="GO" id="GO:0046294">
    <property type="term" value="P:formaldehyde catabolic process"/>
    <property type="evidence" value="ECO:0007669"/>
    <property type="project" value="TreeGrafter"/>
</dbReference>
<comment type="cofactor">
    <cofactor evidence="1 8">
        <name>Zn(2+)</name>
        <dbReference type="ChEBI" id="CHEBI:29105"/>
    </cofactor>
</comment>
<name>A0A835IRL0_9MAGN</name>
<dbReference type="PANTHER" id="PTHR43880">
    <property type="entry name" value="ALCOHOL DEHYDROGENASE"/>
    <property type="match status" value="1"/>
</dbReference>
<evidence type="ECO:0000256" key="8">
    <source>
        <dbReference type="RuleBase" id="RU361277"/>
    </source>
</evidence>
<comment type="caution">
    <text evidence="11">The sequence shown here is derived from an EMBL/GenBank/DDBJ whole genome shotgun (WGS) entry which is preliminary data.</text>
</comment>
<keyword evidence="7" id="KW-0520">NAD</keyword>
<comment type="similarity">
    <text evidence="2">Belongs to the zinc-containing alcohol dehydrogenase family. Class-III subfamily.</text>
</comment>
<evidence type="ECO:0000313" key="11">
    <source>
        <dbReference type="EMBL" id="KAF9622816.1"/>
    </source>
</evidence>
<evidence type="ECO:0000313" key="12">
    <source>
        <dbReference type="Proteomes" id="UP000631114"/>
    </source>
</evidence>
<evidence type="ECO:0000256" key="4">
    <source>
        <dbReference type="ARBA" id="ARBA00022723"/>
    </source>
</evidence>
<feature type="domain" description="Alcohol dehydrogenase-like N-terminal" evidence="10">
    <location>
        <begin position="45"/>
        <end position="176"/>
    </location>
</feature>
<dbReference type="InterPro" id="IPR002328">
    <property type="entry name" value="ADH_Zn_CS"/>
</dbReference>
<keyword evidence="12" id="KW-1185">Reference proteome</keyword>
<evidence type="ECO:0000256" key="3">
    <source>
        <dbReference type="ARBA" id="ARBA00011738"/>
    </source>
</evidence>
<accession>A0A835IRL0</accession>
<evidence type="ECO:0008006" key="13">
    <source>
        <dbReference type="Google" id="ProtNLM"/>
    </source>
</evidence>
<evidence type="ECO:0000259" key="10">
    <source>
        <dbReference type="Pfam" id="PF08240"/>
    </source>
</evidence>
<dbReference type="CDD" id="cd08301">
    <property type="entry name" value="alcohol_DH_plants"/>
    <property type="match status" value="1"/>
</dbReference>
<protein>
    <recommendedName>
        <fullName evidence="13">Alcohol dehydrogenase</fullName>
    </recommendedName>
</protein>
<gene>
    <name evidence="11" type="ORF">IFM89_034051</name>
</gene>
<dbReference type="FunFam" id="3.90.180.10:FF:000007">
    <property type="entry name" value="Alcohol dehydrogenase 6"/>
    <property type="match status" value="1"/>
</dbReference>
<dbReference type="PROSITE" id="PS00059">
    <property type="entry name" value="ADH_ZINC"/>
    <property type="match status" value="1"/>
</dbReference>
<dbReference type="SUPFAM" id="SSF50129">
    <property type="entry name" value="GroES-like"/>
    <property type="match status" value="2"/>
</dbReference>
<evidence type="ECO:0000256" key="5">
    <source>
        <dbReference type="ARBA" id="ARBA00022833"/>
    </source>
</evidence>
<dbReference type="InterPro" id="IPR036291">
    <property type="entry name" value="NAD(P)-bd_dom_sf"/>
</dbReference>
<dbReference type="Gene3D" id="3.90.180.10">
    <property type="entry name" value="Medium-chain alcohol dehydrogenases, catalytic domain"/>
    <property type="match status" value="1"/>
</dbReference>
<dbReference type="GO" id="GO:0008270">
    <property type="term" value="F:zinc ion binding"/>
    <property type="evidence" value="ECO:0007669"/>
    <property type="project" value="InterPro"/>
</dbReference>
<dbReference type="GO" id="GO:0005829">
    <property type="term" value="C:cytosol"/>
    <property type="evidence" value="ECO:0007669"/>
    <property type="project" value="TreeGrafter"/>
</dbReference>
<dbReference type="InterPro" id="IPR013154">
    <property type="entry name" value="ADH-like_N"/>
</dbReference>
<dbReference type="Proteomes" id="UP000631114">
    <property type="component" value="Unassembled WGS sequence"/>
</dbReference>